<evidence type="ECO:0008006" key="3">
    <source>
        <dbReference type="Google" id="ProtNLM"/>
    </source>
</evidence>
<proteinExistence type="predicted"/>
<dbReference type="Proteomes" id="UP000286134">
    <property type="component" value="Unassembled WGS sequence"/>
</dbReference>
<organism evidence="1 2">
    <name type="scientific">Erysiphe neolycopersici</name>
    <dbReference type="NCBI Taxonomy" id="212602"/>
    <lineage>
        <taxon>Eukaryota</taxon>
        <taxon>Fungi</taxon>
        <taxon>Dikarya</taxon>
        <taxon>Ascomycota</taxon>
        <taxon>Pezizomycotina</taxon>
        <taxon>Leotiomycetes</taxon>
        <taxon>Erysiphales</taxon>
        <taxon>Erysiphaceae</taxon>
        <taxon>Erysiphe</taxon>
    </lineage>
</organism>
<evidence type="ECO:0000313" key="2">
    <source>
        <dbReference type="Proteomes" id="UP000286134"/>
    </source>
</evidence>
<evidence type="ECO:0000313" key="1">
    <source>
        <dbReference type="EMBL" id="RKF62239.1"/>
    </source>
</evidence>
<dbReference type="AlphaFoldDB" id="A0A420HXZ7"/>
<name>A0A420HXZ7_9PEZI</name>
<accession>A0A420HXZ7</accession>
<protein>
    <recommendedName>
        <fullName evidence="3">HTH psq-type domain-containing protein</fullName>
    </recommendedName>
</protein>
<sequence length="81" mass="9381">MDMFEEKHKLLDARQAAIEAAILDLESGEVKDVSAAARAHQLSEETVWKHVIDLGLHLRWSAENNDKIQREREQRDAMKKE</sequence>
<dbReference type="EMBL" id="MCFK01003508">
    <property type="protein sequence ID" value="RKF62239.1"/>
    <property type="molecule type" value="Genomic_DNA"/>
</dbReference>
<comment type="caution">
    <text evidence="1">The sequence shown here is derived from an EMBL/GenBank/DDBJ whole genome shotgun (WGS) entry which is preliminary data.</text>
</comment>
<keyword evidence="2" id="KW-1185">Reference proteome</keyword>
<reference evidence="1 2" key="1">
    <citation type="journal article" date="2018" name="BMC Genomics">
        <title>Comparative genome analyses reveal sequence features reflecting distinct modes of host-adaptation between dicot and monocot powdery mildew.</title>
        <authorList>
            <person name="Wu Y."/>
            <person name="Ma X."/>
            <person name="Pan Z."/>
            <person name="Kale S.D."/>
            <person name="Song Y."/>
            <person name="King H."/>
            <person name="Zhang Q."/>
            <person name="Presley C."/>
            <person name="Deng X."/>
            <person name="Wei C.I."/>
            <person name="Xiao S."/>
        </authorList>
    </citation>
    <scope>NUCLEOTIDE SEQUENCE [LARGE SCALE GENOMIC DNA]</scope>
    <source>
        <strain evidence="1">UMSG2</strain>
    </source>
</reference>
<gene>
    <name evidence="1" type="ORF">OnM2_035091</name>
</gene>
<dbReference type="OrthoDB" id="10339912at2759"/>